<sequence length="1041" mass="122987">MVLVMKIFDDKQQMLNDANKLETIPKLFIYFFDSEENYKHTYFIKHKHLFDNIDKFKTNGRYYIHEIALENHKIKPFLYLNKLYPDEKTFKENFESIIKILQKDIIKVFKTEYNELINNDDILLLDASTSTRLNLHVIISPKDRTLYYTNSKYTESAVFHLLTSLININPKYNDYLDQEIYKCNTTIRLIGSYAQTDDDRYSKPIDSNTLKKIKLSNSEKINYLVTYIQKSCRQLNTPLIEQTTKPKNLIKNNIPTTTDFNKKLLQFVRKYHPTAFFNGCHKSVFYNFNYSNRSESCPISGLLHKNTCGFFVYERDTGFYMKCHSDKCQGRKFIGCADITDDFIKSAYQIQQKYLIMNGEIKDKPKEPVKDLIINWLSSNIKTMAIRSAMGTGKTTMIKKILLYDKSLKNILWITHRQTLTKQIYGSFKKFGFVSYMDTDGCLYDHDRIIIQIDSFFRITKDYNDDPIIFKHYDLVIIDEIEGNLNHYNSPFLKNQDCPVRKKFKIMTECIDSARKLLVLDADLSMRTKLFIDHFSSISDSQSKYLFINNTFKPIKKSFIITNDRCSFEKNIFDDIDNGNNLCIISMSSKSLEKFEHDFKNKKINYIIHTGSTDDKLKNELEDVNTFWKKYQVVCYSPTIESGVDFNESHFDKIYCVITNGFLTCSQRAFLQMVGRIRQINDPNILCYYKGPTYIDSSIYTYDDILSYFRYYENINGRKILENVEYDKHIIGNDIVLKRKTNISLFDHISIYNEVEQLNKNPVIFMTILNKLIQKSGHILKFNIINKPKYLSAIDNIDNLADILADIDETKYVLSELLKKQSKNNLSAHEKLVIKKFFFIKNFGIRSSKNKNEFTKFYNLFNNKLSHIKRFAKFFRYNIYDKDQNENDSHCDEIDNFNDGKDKVRHKIIVDFINRFLFLNKKCYNSEDLLNITIDNDQYNKAIKDISINSLYFKNEEYNRSLFSIHKGKSKSFDNTNIKHYVNTIIHLLEMYGIKISRGKRVQINKKRGFNYSLSVDEQIKNIVDFKFRLVDSVDNFPDLF</sequence>
<dbReference type="GO" id="GO:0004386">
    <property type="term" value="F:helicase activity"/>
    <property type="evidence" value="ECO:0007669"/>
    <property type="project" value="UniProtKB-KW"/>
</dbReference>
<dbReference type="EMBL" id="MG602507">
    <property type="protein sequence ID" value="AVG46838.1"/>
    <property type="molecule type" value="Genomic_DNA"/>
</dbReference>
<evidence type="ECO:0000259" key="1">
    <source>
        <dbReference type="Pfam" id="PF02399"/>
    </source>
</evidence>
<proteinExistence type="predicted"/>
<keyword evidence="2" id="KW-0067">ATP-binding</keyword>
<organismHost>
    <name type="scientific">Acanthamoeba polyphaga</name>
    <name type="common">Amoeba</name>
    <dbReference type="NCBI Taxonomy" id="5757"/>
</organismHost>
<dbReference type="Pfam" id="PF02399">
    <property type="entry name" value="Herpes_ori_bp"/>
    <property type="match status" value="2"/>
</dbReference>
<accession>A0A2L2DKZ1</accession>
<name>A0A2L2DKZ1_MIMIV</name>
<dbReference type="GO" id="GO:0005524">
    <property type="term" value="F:ATP binding"/>
    <property type="evidence" value="ECO:0007669"/>
    <property type="project" value="InterPro"/>
</dbReference>
<keyword evidence="2" id="KW-0547">Nucleotide-binding</keyword>
<dbReference type="GO" id="GO:0003688">
    <property type="term" value="F:DNA replication origin binding"/>
    <property type="evidence" value="ECO:0007669"/>
    <property type="project" value="InterPro"/>
</dbReference>
<dbReference type="SUPFAM" id="SSF52540">
    <property type="entry name" value="P-loop containing nucleoside triphosphate hydrolases"/>
    <property type="match status" value="1"/>
</dbReference>
<feature type="domain" description="Replication origin-binding protein" evidence="1">
    <location>
        <begin position="563"/>
        <end position="691"/>
    </location>
</feature>
<keyword evidence="2" id="KW-0378">Hydrolase</keyword>
<feature type="domain" description="Replication origin-binding protein" evidence="1">
    <location>
        <begin position="384"/>
        <end position="526"/>
    </location>
</feature>
<dbReference type="InterPro" id="IPR027417">
    <property type="entry name" value="P-loop_NTPase"/>
</dbReference>
<protein>
    <submittedName>
        <fullName evidence="2">DEAD-like helicase</fullName>
    </submittedName>
</protein>
<dbReference type="InterPro" id="IPR003450">
    <property type="entry name" value="Replication_origin-bd"/>
</dbReference>
<dbReference type="Proteomes" id="UP000280369">
    <property type="component" value="Segment"/>
</dbReference>
<keyword evidence="2" id="KW-0347">Helicase</keyword>
<evidence type="ECO:0000313" key="2">
    <source>
        <dbReference type="EMBL" id="AVG46838.1"/>
    </source>
</evidence>
<dbReference type="GO" id="GO:0006260">
    <property type="term" value="P:DNA replication"/>
    <property type="evidence" value="ECO:0007669"/>
    <property type="project" value="InterPro"/>
</dbReference>
<organism evidence="2">
    <name type="scientific">Acanthamoeba polyphaga mimivirus</name>
    <name type="common">APMV</name>
    <dbReference type="NCBI Taxonomy" id="212035"/>
    <lineage>
        <taxon>Viruses</taxon>
        <taxon>Varidnaviria</taxon>
        <taxon>Bamfordvirae</taxon>
        <taxon>Nucleocytoviricota</taxon>
        <taxon>Megaviricetes</taxon>
        <taxon>Imitervirales</taxon>
        <taxon>Mimiviridae</taxon>
        <taxon>Megamimivirinae</taxon>
        <taxon>Mimivirus</taxon>
        <taxon>Mimivirus bradfordmassiliense</taxon>
    </lineage>
</organism>
<dbReference type="Gene3D" id="3.40.50.300">
    <property type="entry name" value="P-loop containing nucleotide triphosphate hydrolases"/>
    <property type="match status" value="1"/>
</dbReference>
<reference evidence="2" key="1">
    <citation type="journal article" date="2017" name="Front. Microbiol.">
        <title>Genome Characterization of the First Mimiviruses of Lineage C Isolated in Brazil.</title>
        <authorList>
            <person name="Assis F.L."/>
            <person name="Franco-Luiz A.P.M."/>
            <person name="Dos Santos R.N."/>
            <person name="Campos F.S."/>
            <person name="Dornas F.P."/>
            <person name="Borato P.V.M."/>
            <person name="Franco A.C."/>
            <person name="Abrahao J.S."/>
            <person name="Colson P."/>
            <person name="Scola B."/>
        </authorList>
    </citation>
    <scope>NUCLEOTIDE SEQUENCE [LARGE SCALE GENOMIC DNA]</scope>
</reference>